<comment type="subcellular location">
    <subcellularLocation>
        <location evidence="1">Membrane</location>
        <topology evidence="1">Multi-pass membrane protein</topology>
    </subcellularLocation>
</comment>
<accession>A0ABT3TKU5</accession>
<name>A0ABT3TKU5_9GAMM</name>
<dbReference type="SUPFAM" id="SSF103473">
    <property type="entry name" value="MFS general substrate transporter"/>
    <property type="match status" value="1"/>
</dbReference>
<evidence type="ECO:0000256" key="2">
    <source>
        <dbReference type="ARBA" id="ARBA00022448"/>
    </source>
</evidence>
<dbReference type="CDD" id="cd17328">
    <property type="entry name" value="MFS_spinster_like"/>
    <property type="match status" value="1"/>
</dbReference>
<dbReference type="InterPro" id="IPR044770">
    <property type="entry name" value="MFS_spinster-like"/>
</dbReference>
<reference evidence="8" key="1">
    <citation type="submission" date="2019-02" db="EMBL/GenBank/DDBJ databases">
        <authorList>
            <person name="Li S.-H."/>
        </authorList>
    </citation>
    <scope>NUCLEOTIDE SEQUENCE</scope>
    <source>
        <strain evidence="8">IMCC14734</strain>
    </source>
</reference>
<dbReference type="InterPro" id="IPR036259">
    <property type="entry name" value="MFS_trans_sf"/>
</dbReference>
<dbReference type="PANTHER" id="PTHR23505:SF79">
    <property type="entry name" value="PROTEIN SPINSTER"/>
    <property type="match status" value="1"/>
</dbReference>
<feature type="transmembrane region" description="Helical" evidence="6">
    <location>
        <begin position="43"/>
        <end position="64"/>
    </location>
</feature>
<feature type="domain" description="Major facilitator superfamily (MFS) profile" evidence="7">
    <location>
        <begin position="9"/>
        <end position="412"/>
    </location>
</feature>
<keyword evidence="2" id="KW-0813">Transport</keyword>
<evidence type="ECO:0000256" key="5">
    <source>
        <dbReference type="ARBA" id="ARBA00023136"/>
    </source>
</evidence>
<evidence type="ECO:0000256" key="3">
    <source>
        <dbReference type="ARBA" id="ARBA00022692"/>
    </source>
</evidence>
<feature type="transmembrane region" description="Helical" evidence="6">
    <location>
        <begin position="7"/>
        <end position="31"/>
    </location>
</feature>
<comment type="caution">
    <text evidence="8">The sequence shown here is derived from an EMBL/GenBank/DDBJ whole genome shotgun (WGS) entry which is preliminary data.</text>
</comment>
<evidence type="ECO:0000313" key="9">
    <source>
        <dbReference type="Proteomes" id="UP001143362"/>
    </source>
</evidence>
<keyword evidence="9" id="KW-1185">Reference proteome</keyword>
<evidence type="ECO:0000256" key="4">
    <source>
        <dbReference type="ARBA" id="ARBA00022989"/>
    </source>
</evidence>
<proteinExistence type="predicted"/>
<feature type="transmembrane region" description="Helical" evidence="6">
    <location>
        <begin position="352"/>
        <end position="373"/>
    </location>
</feature>
<gene>
    <name evidence="8" type="ORF">EYC98_18860</name>
</gene>
<evidence type="ECO:0000259" key="7">
    <source>
        <dbReference type="PROSITE" id="PS50850"/>
    </source>
</evidence>
<keyword evidence="4 6" id="KW-1133">Transmembrane helix</keyword>
<feature type="transmembrane region" description="Helical" evidence="6">
    <location>
        <begin position="289"/>
        <end position="308"/>
    </location>
</feature>
<dbReference type="PANTHER" id="PTHR23505">
    <property type="entry name" value="SPINSTER"/>
    <property type="match status" value="1"/>
</dbReference>
<dbReference type="Proteomes" id="UP001143362">
    <property type="component" value="Unassembled WGS sequence"/>
</dbReference>
<organism evidence="8 9">
    <name type="scientific">Candidatus Litorirhabdus singularis</name>
    <dbReference type="NCBI Taxonomy" id="2518993"/>
    <lineage>
        <taxon>Bacteria</taxon>
        <taxon>Pseudomonadati</taxon>
        <taxon>Pseudomonadota</taxon>
        <taxon>Gammaproteobacteria</taxon>
        <taxon>Cellvibrionales</taxon>
        <taxon>Halieaceae</taxon>
        <taxon>Candidatus Litorirhabdus</taxon>
    </lineage>
</organism>
<evidence type="ECO:0000256" key="1">
    <source>
        <dbReference type="ARBA" id="ARBA00004141"/>
    </source>
</evidence>
<protein>
    <submittedName>
        <fullName evidence="8">MFS transporter</fullName>
    </submittedName>
</protein>
<dbReference type="Gene3D" id="1.20.1250.20">
    <property type="entry name" value="MFS general substrate transporter like domains"/>
    <property type="match status" value="1"/>
</dbReference>
<feature type="transmembrane region" description="Helical" evidence="6">
    <location>
        <begin position="76"/>
        <end position="102"/>
    </location>
</feature>
<feature type="transmembrane region" description="Helical" evidence="6">
    <location>
        <begin position="217"/>
        <end position="244"/>
    </location>
</feature>
<dbReference type="EMBL" id="SHNN01000004">
    <property type="protein sequence ID" value="MCX2982928.1"/>
    <property type="molecule type" value="Genomic_DNA"/>
</dbReference>
<dbReference type="Pfam" id="PF07690">
    <property type="entry name" value="MFS_1"/>
    <property type="match status" value="1"/>
</dbReference>
<evidence type="ECO:0000313" key="8">
    <source>
        <dbReference type="EMBL" id="MCX2982928.1"/>
    </source>
</evidence>
<dbReference type="RefSeq" id="WP_279246953.1">
    <property type="nucleotide sequence ID" value="NZ_SHNN01000004.1"/>
</dbReference>
<dbReference type="InterPro" id="IPR011701">
    <property type="entry name" value="MFS"/>
</dbReference>
<evidence type="ECO:0000256" key="6">
    <source>
        <dbReference type="SAM" id="Phobius"/>
    </source>
</evidence>
<keyword evidence="3 6" id="KW-0812">Transmembrane</keyword>
<dbReference type="PROSITE" id="PS50850">
    <property type="entry name" value="MFS"/>
    <property type="match status" value="1"/>
</dbReference>
<feature type="transmembrane region" description="Helical" evidence="6">
    <location>
        <begin position="315"/>
        <end position="332"/>
    </location>
</feature>
<feature type="transmembrane region" description="Helical" evidence="6">
    <location>
        <begin position="256"/>
        <end position="277"/>
    </location>
</feature>
<feature type="transmembrane region" description="Helical" evidence="6">
    <location>
        <begin position="135"/>
        <end position="157"/>
    </location>
</feature>
<dbReference type="InterPro" id="IPR020846">
    <property type="entry name" value="MFS_dom"/>
</dbReference>
<feature type="transmembrane region" description="Helical" evidence="6">
    <location>
        <begin position="164"/>
        <end position="184"/>
    </location>
</feature>
<sequence>MGKYYRYYVLIILTIVSMINIMDRLILSILLEDIKAEFTLTDTQLGVLAGLAFALFYALMSIPIARWADVSNRKNILATALIIWSGMTALCGAATGFVSLFLARLGVGIGEAGGSPPSYSIIADYFKPSERARAMGVYVTGAVLGTGGGLIIGGLLGEWLGWRMTFFVLGVPGILLGVLLYFTVKEPQRGRYDAGVESAKQATDLKRTLKSLAGNKVYVRVSISFAMLTMVGYAMALWLAPIMLRNFDVSLGKVGLYLGTTYILGGIPGPLIGGYLTDHMVKRDERWRAWIPAIAIVCSVSAFWFCLSADSLEEFLGFFALTYAIFMIPQGASMSMLQSSVGSGERALGTSFTLLITTMIGMAIGPLLIGLLSDMLAPTYGTKSLNHALMAVCGTAATIAALCYFWTSTAMPSVLDLDEGLTDTAD</sequence>
<keyword evidence="5 6" id="KW-0472">Membrane</keyword>
<feature type="transmembrane region" description="Helical" evidence="6">
    <location>
        <begin position="385"/>
        <end position="407"/>
    </location>
</feature>